<dbReference type="AlphaFoldDB" id="A0A4P1R3E7"/>
<accession>A0A4P1R3E7</accession>
<comment type="subcellular location">
    <subcellularLocation>
        <location evidence="1">Membrane</location>
    </subcellularLocation>
</comment>
<protein>
    <recommendedName>
        <fullName evidence="11">Photosystem II core complex proteins psbY</fullName>
    </recommendedName>
</protein>
<dbReference type="InterPro" id="IPR009388">
    <property type="entry name" value="PSII_PsbY"/>
</dbReference>
<evidence type="ECO:0000256" key="1">
    <source>
        <dbReference type="ARBA" id="ARBA00004370"/>
    </source>
</evidence>
<dbReference type="Gramene" id="OIW00371">
    <property type="protein sequence ID" value="OIW00371"/>
    <property type="gene ID" value="TanjilG_05721"/>
</dbReference>
<proteinExistence type="inferred from homology"/>
<dbReference type="PANTHER" id="PTHR34790:SF1">
    <property type="entry name" value="PHOTOSYSTEM II CORE COMPLEX PROTEINS PSBY, CHLOROPLASTIC"/>
    <property type="match status" value="1"/>
</dbReference>
<dbReference type="PANTHER" id="PTHR34790">
    <property type="entry name" value="PHOTOSYSTEM II CORE COMPLEX PROTEINS PSBY, CHLOROPLASTIC"/>
    <property type="match status" value="1"/>
</dbReference>
<dbReference type="KEGG" id="lang:109362478"/>
<evidence type="ECO:0000256" key="4">
    <source>
        <dbReference type="ARBA" id="ARBA00022989"/>
    </source>
</evidence>
<reference evidence="9 10" key="1">
    <citation type="journal article" date="2017" name="Plant Biotechnol. J.">
        <title>A comprehensive draft genome sequence for lupin (Lupinus angustifolius), an emerging health food: insights into plant-microbe interactions and legume evolution.</title>
        <authorList>
            <person name="Hane J.K."/>
            <person name="Ming Y."/>
            <person name="Kamphuis L.G."/>
            <person name="Nelson M.N."/>
            <person name="Garg G."/>
            <person name="Atkins C.A."/>
            <person name="Bayer P.E."/>
            <person name="Bravo A."/>
            <person name="Bringans S."/>
            <person name="Cannon S."/>
            <person name="Edwards D."/>
            <person name="Foley R."/>
            <person name="Gao L.L."/>
            <person name="Harrison M.J."/>
            <person name="Huang W."/>
            <person name="Hurgobin B."/>
            <person name="Li S."/>
            <person name="Liu C.W."/>
            <person name="McGrath A."/>
            <person name="Morahan G."/>
            <person name="Murray J."/>
            <person name="Weller J."/>
            <person name="Jian J."/>
            <person name="Singh K.B."/>
        </authorList>
    </citation>
    <scope>NUCLEOTIDE SEQUENCE [LARGE SCALE GENOMIC DNA]</scope>
    <source>
        <strain evidence="10">cv. Tanjil</strain>
        <tissue evidence="9">Whole plant</tissue>
    </source>
</reference>
<keyword evidence="7" id="KW-0604">Photosystem II</keyword>
<evidence type="ECO:0000256" key="3">
    <source>
        <dbReference type="ARBA" id="ARBA00022692"/>
    </source>
</evidence>
<evidence type="ECO:0000256" key="8">
    <source>
        <dbReference type="SAM" id="Phobius"/>
    </source>
</evidence>
<evidence type="ECO:0000256" key="2">
    <source>
        <dbReference type="ARBA" id="ARBA00022531"/>
    </source>
</evidence>
<evidence type="ECO:0000256" key="7">
    <source>
        <dbReference type="ARBA" id="ARBA00023276"/>
    </source>
</evidence>
<evidence type="ECO:0008006" key="11">
    <source>
        <dbReference type="Google" id="ProtNLM"/>
    </source>
</evidence>
<dbReference type="Proteomes" id="UP000188354">
    <property type="component" value="Chromosome LG12"/>
</dbReference>
<sequence>MAATTIASFAMINAKFPNPTNTKLITSKPTSLLSIQNLPKGLSSTKPTNIIQSTKLSIEATAIAGAIFSTLGACDPAYAVQQIAELAEGSDNRGIALLLPIIPAIAWVLFNILQPALNQINRMRNKDVILGFGVGGLASYLGLVSAPDALASEIGMIAEAAANDNRGKLLLLVVSPAILWVLYNILQPALNQINRMRSK</sequence>
<dbReference type="EMBL" id="CM007372">
    <property type="protein sequence ID" value="OIW00371.1"/>
    <property type="molecule type" value="Genomic_DNA"/>
</dbReference>
<feature type="transmembrane region" description="Helical" evidence="8">
    <location>
        <begin position="128"/>
        <end position="147"/>
    </location>
</feature>
<dbReference type="GO" id="GO:0030145">
    <property type="term" value="F:manganese ion binding"/>
    <property type="evidence" value="ECO:0007669"/>
    <property type="project" value="InterPro"/>
</dbReference>
<evidence type="ECO:0000313" key="9">
    <source>
        <dbReference type="EMBL" id="OIW00371.1"/>
    </source>
</evidence>
<keyword evidence="2" id="KW-0602">Photosynthesis</keyword>
<dbReference type="Pfam" id="PF06298">
    <property type="entry name" value="PsbY"/>
    <property type="match status" value="2"/>
</dbReference>
<feature type="transmembrane region" description="Helical" evidence="8">
    <location>
        <begin position="167"/>
        <end position="186"/>
    </location>
</feature>
<keyword evidence="10" id="KW-1185">Reference proteome</keyword>
<dbReference type="OrthoDB" id="2016024at2759"/>
<keyword evidence="6 8" id="KW-0472">Membrane</keyword>
<evidence type="ECO:0000256" key="6">
    <source>
        <dbReference type="ARBA" id="ARBA00023136"/>
    </source>
</evidence>
<organism evidence="9 10">
    <name type="scientific">Lupinus angustifolius</name>
    <name type="common">Narrow-leaved blue lupine</name>
    <dbReference type="NCBI Taxonomy" id="3871"/>
    <lineage>
        <taxon>Eukaryota</taxon>
        <taxon>Viridiplantae</taxon>
        <taxon>Streptophyta</taxon>
        <taxon>Embryophyta</taxon>
        <taxon>Tracheophyta</taxon>
        <taxon>Spermatophyta</taxon>
        <taxon>Magnoliopsida</taxon>
        <taxon>eudicotyledons</taxon>
        <taxon>Gunneridae</taxon>
        <taxon>Pentapetalae</taxon>
        <taxon>rosids</taxon>
        <taxon>fabids</taxon>
        <taxon>Fabales</taxon>
        <taxon>Fabaceae</taxon>
        <taxon>Papilionoideae</taxon>
        <taxon>50 kb inversion clade</taxon>
        <taxon>genistoids sensu lato</taxon>
        <taxon>core genistoids</taxon>
        <taxon>Genisteae</taxon>
        <taxon>Lupinus</taxon>
    </lineage>
</organism>
<dbReference type="GO" id="GO:0009534">
    <property type="term" value="C:chloroplast thylakoid"/>
    <property type="evidence" value="ECO:0007669"/>
    <property type="project" value="TreeGrafter"/>
</dbReference>
<evidence type="ECO:0000256" key="5">
    <source>
        <dbReference type="ARBA" id="ARBA00023078"/>
    </source>
</evidence>
<name>A0A4P1R3E7_LUPAN</name>
<feature type="transmembrane region" description="Helical" evidence="8">
    <location>
        <begin position="95"/>
        <end position="116"/>
    </location>
</feature>
<keyword evidence="5" id="KW-0793">Thylakoid</keyword>
<dbReference type="HAMAP" id="MF_00717">
    <property type="entry name" value="PSII_PsbY"/>
    <property type="match status" value="1"/>
</dbReference>
<dbReference type="GO" id="GO:0015979">
    <property type="term" value="P:photosynthesis"/>
    <property type="evidence" value="ECO:0007669"/>
    <property type="project" value="UniProtKB-KW"/>
</dbReference>
<keyword evidence="4 8" id="KW-1133">Transmembrane helix</keyword>
<evidence type="ECO:0000313" key="10">
    <source>
        <dbReference type="Proteomes" id="UP000188354"/>
    </source>
</evidence>
<keyword evidence="3 8" id="KW-0812">Transmembrane</keyword>
<gene>
    <name evidence="9" type="ORF">TanjilG_05721</name>
</gene>
<dbReference type="GO" id="GO:0009523">
    <property type="term" value="C:photosystem II"/>
    <property type="evidence" value="ECO:0007669"/>
    <property type="project" value="UniProtKB-KW"/>
</dbReference>
<dbReference type="GO" id="GO:0045454">
    <property type="term" value="P:cell redox homeostasis"/>
    <property type="evidence" value="ECO:0007669"/>
    <property type="project" value="TreeGrafter"/>
</dbReference>
<dbReference type="InterPro" id="IPR038760">
    <property type="entry name" value="PsbY_plant"/>
</dbReference>
<dbReference type="STRING" id="3871.A0A4P1R3E7"/>